<evidence type="ECO:0000256" key="4">
    <source>
        <dbReference type="SAM" id="MobiDB-lite"/>
    </source>
</evidence>
<dbReference type="GO" id="GO:0004519">
    <property type="term" value="F:endonuclease activity"/>
    <property type="evidence" value="ECO:0007669"/>
    <property type="project" value="UniProtKB-KW"/>
</dbReference>
<dbReference type="PROSITE" id="PS01123">
    <property type="entry name" value="TNASE_1"/>
    <property type="match status" value="1"/>
</dbReference>
<evidence type="ECO:0000256" key="2">
    <source>
        <dbReference type="ARBA" id="ARBA00022759"/>
    </source>
</evidence>
<gene>
    <name evidence="6" type="ORF">FB459_1719</name>
</gene>
<dbReference type="PANTHER" id="PTHR12302">
    <property type="entry name" value="EBNA2 BINDING PROTEIN P100"/>
    <property type="match status" value="1"/>
</dbReference>
<evidence type="ECO:0000259" key="5">
    <source>
        <dbReference type="PROSITE" id="PS50830"/>
    </source>
</evidence>
<dbReference type="PANTHER" id="PTHR12302:SF3">
    <property type="entry name" value="SERINE_THREONINE-PROTEIN KINASE 31"/>
    <property type="match status" value="1"/>
</dbReference>
<protein>
    <submittedName>
        <fullName evidence="6">Micrococcal nuclease</fullName>
    </submittedName>
</protein>
<keyword evidence="1" id="KW-0540">Nuclease</keyword>
<accession>A0A542EFZ7</accession>
<dbReference type="Gene3D" id="2.40.50.90">
    <property type="match status" value="1"/>
</dbReference>
<dbReference type="GO" id="GO:0016787">
    <property type="term" value="F:hydrolase activity"/>
    <property type="evidence" value="ECO:0007669"/>
    <property type="project" value="UniProtKB-KW"/>
</dbReference>
<evidence type="ECO:0000313" key="6">
    <source>
        <dbReference type="EMBL" id="TQJ14271.1"/>
    </source>
</evidence>
<sequence>MQVAGITDGDTIKVWINGVRQPVRLLGVDTPESRKPNTAVACYAKEATSRMQSLVQSKQVHLVADPTQVDRDRYHRLVRYVVLPDGTDVSQAMIAGGFGREYTYAAAYGKQDTFRTAQTQAQSAKLGLWGACSYDAAFNPASAVPSATAPAPFVPPSTSTQPPAPRPTARPTARPTTPPPAAEPAGCSIKGNINSEGEKIYHLPGQSAYDKTRITTSKGERWFCSEQEARDAGWRRAKR</sequence>
<name>A0A542EFZ7_9MICO</name>
<dbReference type="InterPro" id="IPR016071">
    <property type="entry name" value="Staphylococal_nuclease_OB-fold"/>
</dbReference>
<dbReference type="PROSITE" id="PS50830">
    <property type="entry name" value="TNASE_3"/>
    <property type="match status" value="1"/>
</dbReference>
<dbReference type="SUPFAM" id="SSF50199">
    <property type="entry name" value="Staphylococcal nuclease"/>
    <property type="match status" value="1"/>
</dbReference>
<evidence type="ECO:0000313" key="7">
    <source>
        <dbReference type="Proteomes" id="UP000320806"/>
    </source>
</evidence>
<evidence type="ECO:0000256" key="3">
    <source>
        <dbReference type="ARBA" id="ARBA00022801"/>
    </source>
</evidence>
<dbReference type="InterPro" id="IPR035437">
    <property type="entry name" value="SNase_OB-fold_sf"/>
</dbReference>
<dbReference type="SMART" id="SM00318">
    <property type="entry name" value="SNc"/>
    <property type="match status" value="1"/>
</dbReference>
<dbReference type="EMBL" id="VFMO01000001">
    <property type="protein sequence ID" value="TQJ14271.1"/>
    <property type="molecule type" value="Genomic_DNA"/>
</dbReference>
<keyword evidence="7" id="KW-1185">Reference proteome</keyword>
<organism evidence="6 7">
    <name type="scientific">Yimella lutea</name>
    <dbReference type="NCBI Taxonomy" id="587872"/>
    <lineage>
        <taxon>Bacteria</taxon>
        <taxon>Bacillati</taxon>
        <taxon>Actinomycetota</taxon>
        <taxon>Actinomycetes</taxon>
        <taxon>Micrococcales</taxon>
        <taxon>Dermacoccaceae</taxon>
        <taxon>Yimella</taxon>
    </lineage>
</organism>
<feature type="region of interest" description="Disordered" evidence="4">
    <location>
        <begin position="145"/>
        <end position="193"/>
    </location>
</feature>
<proteinExistence type="predicted"/>
<reference evidence="6 7" key="1">
    <citation type="submission" date="2019-06" db="EMBL/GenBank/DDBJ databases">
        <title>Sequencing the genomes of 1000 actinobacteria strains.</title>
        <authorList>
            <person name="Klenk H.-P."/>
        </authorList>
    </citation>
    <scope>NUCLEOTIDE SEQUENCE [LARGE SCALE GENOMIC DNA]</scope>
    <source>
        <strain evidence="6 7">DSM 19828</strain>
    </source>
</reference>
<feature type="compositionally biased region" description="Low complexity" evidence="4">
    <location>
        <begin position="145"/>
        <end position="161"/>
    </location>
</feature>
<dbReference type="Pfam" id="PF00565">
    <property type="entry name" value="SNase"/>
    <property type="match status" value="1"/>
</dbReference>
<keyword evidence="3" id="KW-0378">Hydrolase</keyword>
<feature type="domain" description="TNase-like" evidence="5">
    <location>
        <begin position="1"/>
        <end position="131"/>
    </location>
</feature>
<dbReference type="InterPro" id="IPR002071">
    <property type="entry name" value="Thermonucl_AS"/>
</dbReference>
<dbReference type="Proteomes" id="UP000320806">
    <property type="component" value="Unassembled WGS sequence"/>
</dbReference>
<keyword evidence="2" id="KW-0255">Endonuclease</keyword>
<comment type="caution">
    <text evidence="6">The sequence shown here is derived from an EMBL/GenBank/DDBJ whole genome shotgun (WGS) entry which is preliminary data.</text>
</comment>
<dbReference type="OrthoDB" id="5241375at2"/>
<dbReference type="AlphaFoldDB" id="A0A542EFZ7"/>
<dbReference type="GO" id="GO:0003676">
    <property type="term" value="F:nucleic acid binding"/>
    <property type="evidence" value="ECO:0007669"/>
    <property type="project" value="InterPro"/>
</dbReference>
<evidence type="ECO:0000256" key="1">
    <source>
        <dbReference type="ARBA" id="ARBA00022722"/>
    </source>
</evidence>